<dbReference type="PANTHER" id="PTHR43439:SF2">
    <property type="entry name" value="ENZYME, PUTATIVE (JCVI)-RELATED"/>
    <property type="match status" value="1"/>
</dbReference>
<keyword evidence="1" id="KW-0596">Phosphopantetheine</keyword>
<dbReference type="InterPro" id="IPR042099">
    <property type="entry name" value="ANL_N_sf"/>
</dbReference>
<dbReference type="AlphaFoldDB" id="A0A284S0G3"/>
<dbReference type="Proteomes" id="UP000219338">
    <property type="component" value="Unassembled WGS sequence"/>
</dbReference>
<dbReference type="PROSITE" id="PS50075">
    <property type="entry name" value="CARRIER"/>
    <property type="match status" value="1"/>
</dbReference>
<dbReference type="Gene3D" id="3.40.50.1820">
    <property type="entry name" value="alpha/beta hydrolase"/>
    <property type="match status" value="1"/>
</dbReference>
<dbReference type="OrthoDB" id="429813at2759"/>
<keyword evidence="5" id="KW-1185">Reference proteome</keyword>
<dbReference type="InterPro" id="IPR009081">
    <property type="entry name" value="PP-bd_ACP"/>
</dbReference>
<dbReference type="EMBL" id="FUEG01000024">
    <property type="protein sequence ID" value="SJL14505.1"/>
    <property type="molecule type" value="Genomic_DNA"/>
</dbReference>
<evidence type="ECO:0000313" key="5">
    <source>
        <dbReference type="Proteomes" id="UP000219338"/>
    </source>
</evidence>
<gene>
    <name evidence="4" type="ORF">ARMOST_17966</name>
</gene>
<dbReference type="InterPro" id="IPR000873">
    <property type="entry name" value="AMP-dep_synth/lig_dom"/>
</dbReference>
<dbReference type="OMA" id="HTIGFWI"/>
<dbReference type="InterPro" id="IPR029058">
    <property type="entry name" value="AB_hydrolase_fold"/>
</dbReference>
<dbReference type="InterPro" id="IPR036736">
    <property type="entry name" value="ACP-like_sf"/>
</dbReference>
<keyword evidence="2" id="KW-0597">Phosphoprotein</keyword>
<reference evidence="5" key="1">
    <citation type="journal article" date="2017" name="Nat. Ecol. Evol.">
        <title>Genome expansion and lineage-specific genetic innovations in the forest pathogenic fungi Armillaria.</title>
        <authorList>
            <person name="Sipos G."/>
            <person name="Prasanna A.N."/>
            <person name="Walter M.C."/>
            <person name="O'Connor E."/>
            <person name="Balint B."/>
            <person name="Krizsan K."/>
            <person name="Kiss B."/>
            <person name="Hess J."/>
            <person name="Varga T."/>
            <person name="Slot J."/>
            <person name="Riley R."/>
            <person name="Boka B."/>
            <person name="Rigling D."/>
            <person name="Barry K."/>
            <person name="Lee J."/>
            <person name="Mihaltcheva S."/>
            <person name="LaButti K."/>
            <person name="Lipzen A."/>
            <person name="Waldron R."/>
            <person name="Moloney N.M."/>
            <person name="Sperisen C."/>
            <person name="Kredics L."/>
            <person name="Vagvoelgyi C."/>
            <person name="Patrignani A."/>
            <person name="Fitzpatrick D."/>
            <person name="Nagy I."/>
            <person name="Doyle S."/>
            <person name="Anderson J.B."/>
            <person name="Grigoriev I.V."/>
            <person name="Gueldener U."/>
            <person name="Muensterkoetter M."/>
            <person name="Nagy L.G."/>
        </authorList>
    </citation>
    <scope>NUCLEOTIDE SEQUENCE [LARGE SCALE GENOMIC DNA]</scope>
    <source>
        <strain evidence="5">C18/9</strain>
    </source>
</reference>
<dbReference type="InterPro" id="IPR051414">
    <property type="entry name" value="Adenylate-forming_Reductase"/>
</dbReference>
<dbReference type="SMART" id="SM00823">
    <property type="entry name" value="PKS_PP"/>
    <property type="match status" value="1"/>
</dbReference>
<organism evidence="4 5">
    <name type="scientific">Armillaria ostoyae</name>
    <name type="common">Armillaria root rot fungus</name>
    <dbReference type="NCBI Taxonomy" id="47428"/>
    <lineage>
        <taxon>Eukaryota</taxon>
        <taxon>Fungi</taxon>
        <taxon>Dikarya</taxon>
        <taxon>Basidiomycota</taxon>
        <taxon>Agaricomycotina</taxon>
        <taxon>Agaricomycetes</taxon>
        <taxon>Agaricomycetidae</taxon>
        <taxon>Agaricales</taxon>
        <taxon>Marasmiineae</taxon>
        <taxon>Physalacriaceae</taxon>
        <taxon>Armillaria</taxon>
    </lineage>
</organism>
<dbReference type="STRING" id="47428.A0A284S0G3"/>
<dbReference type="SUPFAM" id="SSF56801">
    <property type="entry name" value="Acetyl-CoA synthetase-like"/>
    <property type="match status" value="1"/>
</dbReference>
<evidence type="ECO:0000256" key="1">
    <source>
        <dbReference type="ARBA" id="ARBA00022450"/>
    </source>
</evidence>
<dbReference type="Gene3D" id="3.40.50.12780">
    <property type="entry name" value="N-terminal domain of ligase-like"/>
    <property type="match status" value="1"/>
</dbReference>
<evidence type="ECO:0000256" key="2">
    <source>
        <dbReference type="ARBA" id="ARBA00022553"/>
    </source>
</evidence>
<dbReference type="Pfam" id="PF23562">
    <property type="entry name" value="AMP-binding_C_3"/>
    <property type="match status" value="1"/>
</dbReference>
<sequence>MAFPTPQGLLSLTFNPPPVDGSLMFPELVDYNGTHSPDHALFRYEDPDGNDVRTIYWSEGVAAFHTAGRYFKQYIHDDSAVVIGILANSDTLTFYATIVGIMRLGYIPFPVSVRNSAPAVAHLMRTTNAKYLVISGDPSVQTIADLVCHQYDGDSIATIPMPKFNDIYSCDLKTYEPLPPFKQPEWTQTALIMHSSGTTGFPSPIPLTHEFLLQLMKTPYYGEVDLCSEVFSAQAWPMYHTIGFWITSFSVSTGAISAHFHQQQSATITADRYISSVVKTNCTYVFTVPSFLEQLVQDPAAVQALKATTGVLFGGGPLSKETGDNLARNGIRLLSTIGSTEAGCVSVLVPKSVSPEGWEWMRLSRQMDIMLVPTEEKDICGLYVKKSVTYAPAAFNSEINGIEALDMKDLVQLHPSNRRLWKVYGRADEQITHSTGEKTNPEPIEADLMSDRHISGAVMFGRGEFQPGVLIQPSPEYTFDPKDTRRLAEYRSLIWESVAQVNKKAPQHSRIYKEMILVTNPSKPFEFTAKGTLRRGDTLKVYEIEIEEIYNVVDAVYSPVPETTFPQTPTLEWVTNIVRDIVKGTFQENIGDDDDIFILGGDSLTATLIRNSIIRVLRKVVPVGIIRSLPSSFVFDKPTVTELGAFVYGVVLGASTVSDDIHQNVALEEELFPEIGPDTLGQTIVKLHEGQGEPPLIMIPGAGGLAFEYLSYADKFRTAVWTLQVTSETPLNSLEEVAAFYFQKIKAERPLGPYRFAAYSQTSVLLIVLVKLFEDNGDVVLQAAMLDHFPALLVYSANQAGNPDPRIPENMEAAFEKGAEAITQMMSRDGNPRRLLLSLKKLNDAWHGKCDNDIIRAVSQYFKSYLTAVSVFVYTLTTRKDGRSSMEAMTQWLQTVKAPISVIVAQKGCLGSLPEEDKQEWRDLGAKRCLPNARVVFVDGGHYEFLTDDKVIHFLQEGY</sequence>
<dbReference type="SUPFAM" id="SSF53474">
    <property type="entry name" value="alpha/beta-Hydrolases"/>
    <property type="match status" value="1"/>
</dbReference>
<proteinExistence type="predicted"/>
<accession>A0A284S0G3</accession>
<name>A0A284S0G3_ARMOS</name>
<feature type="domain" description="Carrier" evidence="3">
    <location>
        <begin position="568"/>
        <end position="651"/>
    </location>
</feature>
<dbReference type="Gene3D" id="1.10.1200.10">
    <property type="entry name" value="ACP-like"/>
    <property type="match status" value="1"/>
</dbReference>
<dbReference type="InterPro" id="IPR020806">
    <property type="entry name" value="PKS_PP-bd"/>
</dbReference>
<dbReference type="PANTHER" id="PTHR43439">
    <property type="entry name" value="PHENYLACETATE-COENZYME A LIGASE"/>
    <property type="match status" value="1"/>
</dbReference>
<evidence type="ECO:0000259" key="3">
    <source>
        <dbReference type="PROSITE" id="PS50075"/>
    </source>
</evidence>
<dbReference type="InterPro" id="IPR001031">
    <property type="entry name" value="Thioesterase"/>
</dbReference>
<dbReference type="SUPFAM" id="SSF47336">
    <property type="entry name" value="ACP-like"/>
    <property type="match status" value="1"/>
</dbReference>
<dbReference type="Pfam" id="PF00975">
    <property type="entry name" value="Thioesterase"/>
    <property type="match status" value="1"/>
</dbReference>
<dbReference type="GO" id="GO:0031177">
    <property type="term" value="F:phosphopantetheine binding"/>
    <property type="evidence" value="ECO:0007669"/>
    <property type="project" value="InterPro"/>
</dbReference>
<evidence type="ECO:0000313" key="4">
    <source>
        <dbReference type="EMBL" id="SJL14505.1"/>
    </source>
</evidence>
<protein>
    <recommendedName>
        <fullName evidence="3">Carrier domain-containing protein</fullName>
    </recommendedName>
</protein>
<dbReference type="Pfam" id="PF00501">
    <property type="entry name" value="AMP-binding"/>
    <property type="match status" value="1"/>
</dbReference>